<dbReference type="SUPFAM" id="SSF54593">
    <property type="entry name" value="Glyoxalase/Bleomycin resistance protein/Dihydroxybiphenyl dioxygenase"/>
    <property type="match status" value="2"/>
</dbReference>
<dbReference type="Proteomes" id="UP000198287">
    <property type="component" value="Unassembled WGS sequence"/>
</dbReference>
<dbReference type="OMA" id="CDAECNG"/>
<dbReference type="InterPro" id="IPR029068">
    <property type="entry name" value="Glyas_Bleomycin-R_OHBP_Dase"/>
</dbReference>
<dbReference type="PANTHER" id="PTHR46466">
    <property type="entry name" value="GLYOXALASE DOMAIN-CONTAINING PROTEIN 4"/>
    <property type="match status" value="1"/>
</dbReference>
<dbReference type="InterPro" id="IPR037523">
    <property type="entry name" value="VOC_core"/>
</dbReference>
<dbReference type="Pfam" id="PF21701">
    <property type="entry name" value="GLOD4_C"/>
    <property type="match status" value="1"/>
</dbReference>
<protein>
    <submittedName>
        <fullName evidence="3">Glyoxalase domain-containing protein 4</fullName>
    </submittedName>
</protein>
<dbReference type="PROSITE" id="PS51819">
    <property type="entry name" value="VOC"/>
    <property type="match status" value="1"/>
</dbReference>
<dbReference type="Pfam" id="PF00903">
    <property type="entry name" value="Glyoxalase"/>
    <property type="match status" value="1"/>
</dbReference>
<proteinExistence type="predicted"/>
<feature type="compositionally biased region" description="Basic and acidic residues" evidence="1">
    <location>
        <begin position="298"/>
        <end position="307"/>
    </location>
</feature>
<dbReference type="STRING" id="158441.A0A226CZV9"/>
<feature type="region of interest" description="Disordered" evidence="1">
    <location>
        <begin position="298"/>
        <end position="320"/>
    </location>
</feature>
<dbReference type="AlphaFoldDB" id="A0A226CZV9"/>
<dbReference type="InterPro" id="IPR004360">
    <property type="entry name" value="Glyas_Fos-R_dOase_dom"/>
</dbReference>
<dbReference type="OrthoDB" id="1545884at2759"/>
<dbReference type="InterPro" id="IPR043193">
    <property type="entry name" value="GLOD4"/>
</dbReference>
<organism evidence="3 4">
    <name type="scientific">Folsomia candida</name>
    <name type="common">Springtail</name>
    <dbReference type="NCBI Taxonomy" id="158441"/>
    <lineage>
        <taxon>Eukaryota</taxon>
        <taxon>Metazoa</taxon>
        <taxon>Ecdysozoa</taxon>
        <taxon>Arthropoda</taxon>
        <taxon>Hexapoda</taxon>
        <taxon>Collembola</taxon>
        <taxon>Entomobryomorpha</taxon>
        <taxon>Isotomoidea</taxon>
        <taxon>Isotomidae</taxon>
        <taxon>Proisotominae</taxon>
        <taxon>Folsomia</taxon>
    </lineage>
</organism>
<evidence type="ECO:0000313" key="3">
    <source>
        <dbReference type="EMBL" id="OXA38164.1"/>
    </source>
</evidence>
<sequence length="320" mass="35690">MQMLATDKYRALHYVLKIADRKSAIDFFKNVLGMKVLRHEEFEKGCEATCNGPYDGKWSKTMVGYGPEDKNFVLELTYNYGVDSYIVTECIEYICVLRRDVTAARAVAYTTLTDGSLALSNNGYYFRVIESSADLICRVQLRSGVAESRNNQHAKFYEEILGMKSVNCGDQARACLVYPTDPMVLVLRPFLPRDDDDGSVKHGTGFGRMAFACPTSHLPRIQALVSEASYEGGFKPKILTPLVSLDTPGKATVSVVIIADLSGHEICLVGAEDYKDLCKEDPGADDLLTKSMAEDKSREWLQKKKQQETQQETQNVDDAD</sequence>
<evidence type="ECO:0000259" key="2">
    <source>
        <dbReference type="PROSITE" id="PS51819"/>
    </source>
</evidence>
<name>A0A226CZV9_FOLCA</name>
<accession>A0A226CZV9</accession>
<reference evidence="3 4" key="1">
    <citation type="submission" date="2015-12" db="EMBL/GenBank/DDBJ databases">
        <title>The genome of Folsomia candida.</title>
        <authorList>
            <person name="Faddeeva A."/>
            <person name="Derks M.F."/>
            <person name="Anvar Y."/>
            <person name="Smit S."/>
            <person name="Van Straalen N."/>
            <person name="Roelofs D."/>
        </authorList>
    </citation>
    <scope>NUCLEOTIDE SEQUENCE [LARGE SCALE GENOMIC DNA]</scope>
    <source>
        <strain evidence="3 4">VU population</strain>
        <tissue evidence="3">Whole body</tissue>
    </source>
</reference>
<gene>
    <name evidence="3" type="ORF">Fcan01_27081</name>
</gene>
<keyword evidence="4" id="KW-1185">Reference proteome</keyword>
<dbReference type="PANTHER" id="PTHR46466:SF1">
    <property type="entry name" value="GLYOXALASE DOMAIN-CONTAINING PROTEIN 4"/>
    <property type="match status" value="1"/>
</dbReference>
<dbReference type="Gene3D" id="3.10.180.10">
    <property type="entry name" value="2,3-Dihydroxybiphenyl 1,2-Dioxygenase, domain 1"/>
    <property type="match status" value="2"/>
</dbReference>
<evidence type="ECO:0000256" key="1">
    <source>
        <dbReference type="SAM" id="MobiDB-lite"/>
    </source>
</evidence>
<evidence type="ECO:0000313" key="4">
    <source>
        <dbReference type="Proteomes" id="UP000198287"/>
    </source>
</evidence>
<feature type="domain" description="VOC" evidence="2">
    <location>
        <begin position="10"/>
        <end position="142"/>
    </location>
</feature>
<comment type="caution">
    <text evidence="3">The sequence shown here is derived from an EMBL/GenBank/DDBJ whole genome shotgun (WGS) entry which is preliminary data.</text>
</comment>
<dbReference type="EMBL" id="LNIX01000048">
    <property type="protein sequence ID" value="OXA38164.1"/>
    <property type="molecule type" value="Genomic_DNA"/>
</dbReference>